<protein>
    <recommendedName>
        <fullName evidence="3">DUF169 domain-containing protein</fullName>
    </recommendedName>
</protein>
<evidence type="ECO:0008006" key="3">
    <source>
        <dbReference type="Google" id="ProtNLM"/>
    </source>
</evidence>
<dbReference type="RefSeq" id="WP_011939397.1">
    <property type="nucleotide sequence ID" value="NC_009483.1"/>
</dbReference>
<dbReference type="HOGENOM" id="CLU_086296_1_0_7"/>
<evidence type="ECO:0000313" key="1">
    <source>
        <dbReference type="EMBL" id="ABQ26711.1"/>
    </source>
</evidence>
<dbReference type="OrthoDB" id="9779322at2"/>
<reference evidence="1 2" key="1">
    <citation type="submission" date="2007-05" db="EMBL/GenBank/DDBJ databases">
        <title>Complete sequence of Geobacter uraniireducens Rf4.</title>
        <authorList>
            <consortium name="US DOE Joint Genome Institute"/>
            <person name="Copeland A."/>
            <person name="Lucas S."/>
            <person name="Lapidus A."/>
            <person name="Barry K."/>
            <person name="Detter J.C."/>
            <person name="Glavina del Rio T."/>
            <person name="Hammon N."/>
            <person name="Israni S."/>
            <person name="Dalin E."/>
            <person name="Tice H."/>
            <person name="Pitluck S."/>
            <person name="Chertkov O."/>
            <person name="Brettin T."/>
            <person name="Bruce D."/>
            <person name="Han C."/>
            <person name="Schmutz J."/>
            <person name="Larimer F."/>
            <person name="Land M."/>
            <person name="Hauser L."/>
            <person name="Kyrpides N."/>
            <person name="Mikhailova N."/>
            <person name="Shelobolina E."/>
            <person name="Aklujkar M."/>
            <person name="Lovley D."/>
            <person name="Richardson P."/>
        </authorList>
    </citation>
    <scope>NUCLEOTIDE SEQUENCE [LARGE SCALE GENOMIC DNA]</scope>
    <source>
        <strain evidence="1 2">Rf4</strain>
    </source>
</reference>
<sequence length="285" mass="32579">MDSKIIERTTGLLEALGLEEEPLGIFYTESEPREGLSPKVGKLPTREREERDEIDWQAIYDGFSCIMCNVWKARKRKIVVWASAEHYGCPGAAFWLGYNKPQAERVICYLSTGLSGQCEGELLYNSPDVVRQIFEHIDPKEAHGRYCVVKPLTLFEKHEQPELVAFFARPEALCGLNLLAAFVTDDPEVVVSPWGAACGSLVTWPLHYLAKGRNKAVLGGWDPWPRRYFQTDELSFTIPYAMFKEMVNRFEDSFLSTKAWLTVRKKIEISNRVWAGHNRAKPEMD</sequence>
<organism evidence="1 2">
    <name type="scientific">Geotalea uraniireducens (strain Rf4)</name>
    <name type="common">Geobacter uraniireducens</name>
    <dbReference type="NCBI Taxonomy" id="351605"/>
    <lineage>
        <taxon>Bacteria</taxon>
        <taxon>Pseudomonadati</taxon>
        <taxon>Thermodesulfobacteriota</taxon>
        <taxon>Desulfuromonadia</taxon>
        <taxon>Geobacterales</taxon>
        <taxon>Geobacteraceae</taxon>
        <taxon>Geotalea</taxon>
    </lineage>
</organism>
<keyword evidence="2" id="KW-1185">Reference proteome</keyword>
<dbReference type="InterPro" id="IPR003748">
    <property type="entry name" value="DUF169"/>
</dbReference>
<dbReference type="KEGG" id="gur:Gura_2533"/>
<dbReference type="STRING" id="351605.Gura_2533"/>
<dbReference type="Pfam" id="PF02596">
    <property type="entry name" value="DUF169"/>
    <property type="match status" value="1"/>
</dbReference>
<dbReference type="Proteomes" id="UP000006695">
    <property type="component" value="Chromosome"/>
</dbReference>
<dbReference type="EMBL" id="CP000698">
    <property type="protein sequence ID" value="ABQ26711.1"/>
    <property type="molecule type" value="Genomic_DNA"/>
</dbReference>
<name>A5G4J3_GEOUR</name>
<accession>A5G4J3</accession>
<evidence type="ECO:0000313" key="2">
    <source>
        <dbReference type="Proteomes" id="UP000006695"/>
    </source>
</evidence>
<proteinExistence type="predicted"/>
<gene>
    <name evidence="1" type="ordered locus">Gura_2533</name>
</gene>
<dbReference type="AlphaFoldDB" id="A5G4J3"/>